<protein>
    <submittedName>
        <fullName evidence="1">Uncharacterized protein</fullName>
    </submittedName>
</protein>
<proteinExistence type="predicted"/>
<keyword evidence="2" id="KW-1185">Reference proteome</keyword>
<evidence type="ECO:0000313" key="1">
    <source>
        <dbReference type="EMBL" id="RWR04715.1"/>
    </source>
</evidence>
<reference evidence="1 2" key="2">
    <citation type="submission" date="2019-01" db="EMBL/GenBank/DDBJ databases">
        <authorList>
            <person name="Li Y."/>
        </authorList>
    </citation>
    <scope>NUCLEOTIDE SEQUENCE [LARGE SCALE GENOMIC DNA]</scope>
    <source>
        <strain evidence="1 2">2D-5</strain>
    </source>
</reference>
<organism evidence="1 2">
    <name type="scientific">Paenirhodobacter populi</name>
    <dbReference type="NCBI Taxonomy" id="2306993"/>
    <lineage>
        <taxon>Bacteria</taxon>
        <taxon>Pseudomonadati</taxon>
        <taxon>Pseudomonadota</taxon>
        <taxon>Alphaproteobacteria</taxon>
        <taxon>Rhodobacterales</taxon>
        <taxon>Rhodobacter group</taxon>
        <taxon>Paenirhodobacter</taxon>
    </lineage>
</organism>
<comment type="caution">
    <text evidence="1">The sequence shown here is derived from an EMBL/GenBank/DDBJ whole genome shotgun (WGS) entry which is preliminary data.</text>
</comment>
<dbReference type="RefSeq" id="WP_128271046.1">
    <property type="nucleotide sequence ID" value="NZ_SAUW01000047.1"/>
</dbReference>
<accession>A0A443IK41</accession>
<reference evidence="1 2" key="1">
    <citation type="submission" date="2019-01" db="EMBL/GenBank/DDBJ databases">
        <title>Sinorhodobacter populi sp. nov. isolated from the symptomatic bark tissue of Populus euramericana canker.</title>
        <authorList>
            <person name="Xu G."/>
        </authorList>
    </citation>
    <scope>NUCLEOTIDE SEQUENCE [LARGE SCALE GENOMIC DNA]</scope>
    <source>
        <strain evidence="1 2">2D-5</strain>
    </source>
</reference>
<dbReference type="EMBL" id="SAUW01000047">
    <property type="protein sequence ID" value="RWR04715.1"/>
    <property type="molecule type" value="Genomic_DNA"/>
</dbReference>
<dbReference type="Proteomes" id="UP000285710">
    <property type="component" value="Unassembled WGS sequence"/>
</dbReference>
<dbReference type="AlphaFoldDB" id="A0A443IK41"/>
<gene>
    <name evidence="1" type="ORF">D2T33_20850</name>
</gene>
<sequence length="116" mass="13193">MTGLYVICSKRPQKQLSMRRNGYQEYFDGHSYAYAREAISPDTLGVSEGERVRMLPQWVQDVGSVSGDPEASFFFVEMKNRESAEQAIERGRSLPVSKRSGLLLLPDRERRSAFGE</sequence>
<name>A0A443IK41_9RHOB</name>
<evidence type="ECO:0000313" key="2">
    <source>
        <dbReference type="Proteomes" id="UP000285710"/>
    </source>
</evidence>